<dbReference type="EMBL" id="JAIQCV010000001">
    <property type="protein sequence ID" value="KAH1131931.1"/>
    <property type="molecule type" value="Genomic_DNA"/>
</dbReference>
<name>A0A9D3WPT9_9ROSI</name>
<sequence>MFGSPFEIIKALREFVFSSGSLPNRGCLLILNMLGEELVKVAHVLFVGMILRTSCMPFGIARKLKMLGHLLFSLRRLPDQLAKISLSWKLPLQVFEVLPDSVIMTIQQDKTLRIF</sequence>
<dbReference type="AlphaFoldDB" id="A0A9D3WPT9"/>
<accession>A0A9D3WPT9</accession>
<reference evidence="1 2" key="1">
    <citation type="journal article" date="2021" name="Plant Biotechnol. J.">
        <title>Multi-omics assisted identification of the key and species-specific regulatory components of drought-tolerant mechanisms in Gossypium stocksii.</title>
        <authorList>
            <person name="Yu D."/>
            <person name="Ke L."/>
            <person name="Zhang D."/>
            <person name="Wu Y."/>
            <person name="Sun Y."/>
            <person name="Mei J."/>
            <person name="Sun J."/>
            <person name="Sun Y."/>
        </authorList>
    </citation>
    <scope>NUCLEOTIDE SEQUENCE [LARGE SCALE GENOMIC DNA]</scope>
    <source>
        <strain evidence="2">cv. E1</strain>
        <tissue evidence="1">Leaf</tissue>
    </source>
</reference>
<evidence type="ECO:0000313" key="2">
    <source>
        <dbReference type="Proteomes" id="UP000828251"/>
    </source>
</evidence>
<organism evidence="1 2">
    <name type="scientific">Gossypium stocksii</name>
    <dbReference type="NCBI Taxonomy" id="47602"/>
    <lineage>
        <taxon>Eukaryota</taxon>
        <taxon>Viridiplantae</taxon>
        <taxon>Streptophyta</taxon>
        <taxon>Embryophyta</taxon>
        <taxon>Tracheophyta</taxon>
        <taxon>Spermatophyta</taxon>
        <taxon>Magnoliopsida</taxon>
        <taxon>eudicotyledons</taxon>
        <taxon>Gunneridae</taxon>
        <taxon>Pentapetalae</taxon>
        <taxon>rosids</taxon>
        <taxon>malvids</taxon>
        <taxon>Malvales</taxon>
        <taxon>Malvaceae</taxon>
        <taxon>Malvoideae</taxon>
        <taxon>Gossypium</taxon>
    </lineage>
</organism>
<gene>
    <name evidence="1" type="ORF">J1N35_003309</name>
</gene>
<evidence type="ECO:0000313" key="1">
    <source>
        <dbReference type="EMBL" id="KAH1131931.1"/>
    </source>
</evidence>
<dbReference type="Proteomes" id="UP000828251">
    <property type="component" value="Unassembled WGS sequence"/>
</dbReference>
<proteinExistence type="predicted"/>
<keyword evidence="2" id="KW-1185">Reference proteome</keyword>
<comment type="caution">
    <text evidence="1">The sequence shown here is derived from an EMBL/GenBank/DDBJ whole genome shotgun (WGS) entry which is preliminary data.</text>
</comment>
<protein>
    <submittedName>
        <fullName evidence="1">Uncharacterized protein</fullName>
    </submittedName>
</protein>